<comment type="caution">
    <text evidence="5">The sequence shown here is derived from an EMBL/GenBank/DDBJ whole genome shotgun (WGS) entry which is preliminary data.</text>
</comment>
<name>A0A430RX62_THESC</name>
<evidence type="ECO:0000313" key="17">
    <source>
        <dbReference type="Proteomes" id="UP000288082"/>
    </source>
</evidence>
<evidence type="ECO:0000313" key="6">
    <source>
        <dbReference type="EMBL" id="RTH37915.1"/>
    </source>
</evidence>
<evidence type="ECO:0000313" key="15">
    <source>
        <dbReference type="Proteomes" id="UP000288051"/>
    </source>
</evidence>
<evidence type="ECO:0000313" key="3">
    <source>
        <dbReference type="EMBL" id="RTH04834.1"/>
    </source>
</evidence>
<gene>
    <name evidence="9" type="ORF">CSW14_05810</name>
    <name evidence="8" type="ORF">CSW23_01350</name>
    <name evidence="7" type="ORF">CSW29_01855</name>
    <name evidence="6" type="ORF">CSW37_05645</name>
    <name evidence="5" type="ORF">CSW40_06935</name>
    <name evidence="4" type="ORF">CSW41_06480</name>
    <name evidence="1" type="ORF">CSW45_12780</name>
    <name evidence="3" type="ORF">CSW47_06180</name>
    <name evidence="2" type="ORF">CSW50_02260</name>
</gene>
<dbReference type="Proteomes" id="UP000286712">
    <property type="component" value="Unassembled WGS sequence"/>
</dbReference>
<evidence type="ECO:0008006" key="19">
    <source>
        <dbReference type="Google" id="ProtNLM"/>
    </source>
</evidence>
<dbReference type="EMBL" id="PELM01000045">
    <property type="protein sequence ID" value="RTH04665.1"/>
    <property type="molecule type" value="Genomic_DNA"/>
</dbReference>
<evidence type="ECO:0000313" key="4">
    <source>
        <dbReference type="EMBL" id="RTH18164.1"/>
    </source>
</evidence>
<dbReference type="Proteomes" id="UP000287439">
    <property type="component" value="Unassembled WGS sequence"/>
</dbReference>
<evidence type="ECO:0000313" key="13">
    <source>
        <dbReference type="Proteomes" id="UP000287439"/>
    </source>
</evidence>
<evidence type="ECO:0000313" key="9">
    <source>
        <dbReference type="EMBL" id="RTI56707.1"/>
    </source>
</evidence>
<evidence type="ECO:0000313" key="1">
    <source>
        <dbReference type="EMBL" id="RTH00676.1"/>
    </source>
</evidence>
<dbReference type="Proteomes" id="UP000287467">
    <property type="component" value="Unassembled WGS sequence"/>
</dbReference>
<evidence type="ECO:0000313" key="8">
    <source>
        <dbReference type="EMBL" id="RTI20587.1"/>
    </source>
</evidence>
<dbReference type="Proteomes" id="UP000288051">
    <property type="component" value="Unassembled WGS sequence"/>
</dbReference>
<dbReference type="Proteomes" id="UP000286910">
    <property type="component" value="Unassembled WGS sequence"/>
</dbReference>
<evidence type="ECO:0000313" key="10">
    <source>
        <dbReference type="Proteomes" id="UP000286712"/>
    </source>
</evidence>
<dbReference type="Proteomes" id="UP000288073">
    <property type="component" value="Unassembled WGS sequence"/>
</dbReference>
<organism evidence="5 10">
    <name type="scientific">Thermus scotoductus</name>
    <dbReference type="NCBI Taxonomy" id="37636"/>
    <lineage>
        <taxon>Bacteria</taxon>
        <taxon>Thermotogati</taxon>
        <taxon>Deinococcota</taxon>
        <taxon>Deinococci</taxon>
        <taxon>Thermales</taxon>
        <taxon>Thermaceae</taxon>
        <taxon>Thermus</taxon>
    </lineage>
</organism>
<dbReference type="EMBL" id="PEMN01000027">
    <property type="protein sequence ID" value="RTI20587.1"/>
    <property type="molecule type" value="Genomic_DNA"/>
</dbReference>
<dbReference type="Proteomes" id="UP000288082">
    <property type="component" value="Unassembled WGS sequence"/>
</dbReference>
<dbReference type="Proteomes" id="UP000288347">
    <property type="component" value="Unassembled WGS sequence"/>
</dbReference>
<accession>A0A430RX62</accession>
<dbReference type="EMBL" id="PEMW01000156">
    <property type="protein sequence ID" value="RTI56707.1"/>
    <property type="molecule type" value="Genomic_DNA"/>
</dbReference>
<evidence type="ECO:0000313" key="12">
    <source>
        <dbReference type="Proteomes" id="UP000286910"/>
    </source>
</evidence>
<evidence type="ECO:0000313" key="2">
    <source>
        <dbReference type="EMBL" id="RTH04665.1"/>
    </source>
</evidence>
<sequence length="145" mass="17213">MPGPRLRQRGWVCVRKFRRLTDLLPHLREGRYRLGPHVAKHMLQEGFTELDVLRALEWGRELAIYPEDQRMLVLGYMIFPPRLKLPLHVVLEYATPRHVDIVTAFIPKEPYRVYSRARLAAILRFDGALEEVRWSRPKEAYPAWD</sequence>
<dbReference type="EMBL" id="PELW01000183">
    <property type="protein sequence ID" value="RTH25343.1"/>
    <property type="molecule type" value="Genomic_DNA"/>
</dbReference>
<dbReference type="EMBL" id="PELP01000146">
    <property type="protein sequence ID" value="RTH04834.1"/>
    <property type="molecule type" value="Genomic_DNA"/>
</dbReference>
<dbReference type="EMBL" id="PELZ01000147">
    <property type="protein sequence ID" value="RTH37915.1"/>
    <property type="molecule type" value="Genomic_DNA"/>
</dbReference>
<evidence type="ECO:0000313" key="18">
    <source>
        <dbReference type="Proteomes" id="UP000288347"/>
    </source>
</evidence>
<dbReference type="EMBL" id="PEMH01000040">
    <property type="protein sequence ID" value="RTI02792.1"/>
    <property type="molecule type" value="Genomic_DNA"/>
</dbReference>
<dbReference type="Proteomes" id="UP000286734">
    <property type="component" value="Unassembled WGS sequence"/>
</dbReference>
<evidence type="ECO:0000313" key="7">
    <source>
        <dbReference type="EMBL" id="RTI02792.1"/>
    </source>
</evidence>
<dbReference type="EMBL" id="PELR01000384">
    <property type="protein sequence ID" value="RTH00676.1"/>
    <property type="molecule type" value="Genomic_DNA"/>
</dbReference>
<evidence type="ECO:0000313" key="11">
    <source>
        <dbReference type="Proteomes" id="UP000286734"/>
    </source>
</evidence>
<evidence type="ECO:0000313" key="5">
    <source>
        <dbReference type="EMBL" id="RTH25343.1"/>
    </source>
</evidence>
<dbReference type="AlphaFoldDB" id="A0A430RX62"/>
<proteinExistence type="predicted"/>
<evidence type="ECO:0000313" key="14">
    <source>
        <dbReference type="Proteomes" id="UP000287467"/>
    </source>
</evidence>
<dbReference type="EMBL" id="PELV01000195">
    <property type="protein sequence ID" value="RTH18164.1"/>
    <property type="molecule type" value="Genomic_DNA"/>
</dbReference>
<evidence type="ECO:0000313" key="16">
    <source>
        <dbReference type="Proteomes" id="UP000288073"/>
    </source>
</evidence>
<protein>
    <recommendedName>
        <fullName evidence="19">DUF4258 domain-containing protein</fullName>
    </recommendedName>
</protein>
<reference evidence="10 11" key="1">
    <citation type="journal article" date="2019" name="Extremophiles">
        <title>Biogeography of thermophiles and predominance of Thermus scotoductus in domestic water heaters.</title>
        <authorList>
            <person name="Wilpiszeski R.L."/>
            <person name="Zhang Z."/>
            <person name="House C.H."/>
        </authorList>
    </citation>
    <scope>NUCLEOTIDE SEQUENCE [LARGE SCALE GENOMIC DNA]</scope>
    <source>
        <strain evidence="8 16">10_S10</strain>
        <strain evidence="7 18">16_S16</strain>
        <strain evidence="9 14">1_S1</strain>
        <strain evidence="6 15">24_S24</strain>
        <strain evidence="5 10">27_S27</strain>
        <strain evidence="4 13">28_S28</strain>
        <strain evidence="1 12">32_S32</strain>
        <strain evidence="3 11">34_S34</strain>
        <strain evidence="2 17">38_S38</strain>
    </source>
</reference>